<dbReference type="Proteomes" id="UP000265520">
    <property type="component" value="Unassembled WGS sequence"/>
</dbReference>
<evidence type="ECO:0000313" key="1">
    <source>
        <dbReference type="EMBL" id="MCH83795.1"/>
    </source>
</evidence>
<name>A0A392M9L5_9FABA</name>
<evidence type="ECO:0000313" key="2">
    <source>
        <dbReference type="Proteomes" id="UP000265520"/>
    </source>
</evidence>
<dbReference type="EMBL" id="LXQA010005765">
    <property type="protein sequence ID" value="MCH83795.1"/>
    <property type="molecule type" value="Genomic_DNA"/>
</dbReference>
<proteinExistence type="predicted"/>
<reference evidence="1 2" key="1">
    <citation type="journal article" date="2018" name="Front. Plant Sci.">
        <title>Red Clover (Trifolium pratense) and Zigzag Clover (T. medium) - A Picture of Genomic Similarities and Differences.</title>
        <authorList>
            <person name="Dluhosova J."/>
            <person name="Istvanek J."/>
            <person name="Nedelnik J."/>
            <person name="Repkova J."/>
        </authorList>
    </citation>
    <scope>NUCLEOTIDE SEQUENCE [LARGE SCALE GENOMIC DNA]</scope>
    <source>
        <strain evidence="2">cv. 10/8</strain>
        <tissue evidence="1">Leaf</tissue>
    </source>
</reference>
<accession>A0A392M9L5</accession>
<sequence>MYTRGRVSEYRMACKVNNIVDFGINTLRYVGGLHRVMVGWWSAQLVQRRIYIIMVEEESSEEVEVSGLAKGLGACQLNSLGGGGERLETFMGESL</sequence>
<comment type="caution">
    <text evidence="1">The sequence shown here is derived from an EMBL/GenBank/DDBJ whole genome shotgun (WGS) entry which is preliminary data.</text>
</comment>
<keyword evidence="2" id="KW-1185">Reference proteome</keyword>
<gene>
    <name evidence="1" type="ORF">A2U01_0004621</name>
</gene>
<organism evidence="1 2">
    <name type="scientific">Trifolium medium</name>
    <dbReference type="NCBI Taxonomy" id="97028"/>
    <lineage>
        <taxon>Eukaryota</taxon>
        <taxon>Viridiplantae</taxon>
        <taxon>Streptophyta</taxon>
        <taxon>Embryophyta</taxon>
        <taxon>Tracheophyta</taxon>
        <taxon>Spermatophyta</taxon>
        <taxon>Magnoliopsida</taxon>
        <taxon>eudicotyledons</taxon>
        <taxon>Gunneridae</taxon>
        <taxon>Pentapetalae</taxon>
        <taxon>rosids</taxon>
        <taxon>fabids</taxon>
        <taxon>Fabales</taxon>
        <taxon>Fabaceae</taxon>
        <taxon>Papilionoideae</taxon>
        <taxon>50 kb inversion clade</taxon>
        <taxon>NPAAA clade</taxon>
        <taxon>Hologalegina</taxon>
        <taxon>IRL clade</taxon>
        <taxon>Trifolieae</taxon>
        <taxon>Trifolium</taxon>
    </lineage>
</organism>
<dbReference type="AlphaFoldDB" id="A0A392M9L5"/>
<protein>
    <submittedName>
        <fullName evidence="1">Uncharacterized protein</fullName>
    </submittedName>
</protein>